<gene>
    <name evidence="1" type="ORF">KFE25_002644</name>
</gene>
<dbReference type="Gene3D" id="3.40.50.1820">
    <property type="entry name" value="alpha/beta hydrolase"/>
    <property type="match status" value="1"/>
</dbReference>
<keyword evidence="2" id="KW-1185">Reference proteome</keyword>
<dbReference type="GO" id="GO:0047746">
    <property type="term" value="F:chlorophyllase activity"/>
    <property type="evidence" value="ECO:0007669"/>
    <property type="project" value="TreeGrafter"/>
</dbReference>
<protein>
    <recommendedName>
        <fullName evidence="3">Chlorophyllase</fullName>
    </recommendedName>
</protein>
<comment type="caution">
    <text evidence="1">The sequence shown here is derived from an EMBL/GenBank/DDBJ whole genome shotgun (WGS) entry which is preliminary data.</text>
</comment>
<evidence type="ECO:0008006" key="3">
    <source>
        <dbReference type="Google" id="ProtNLM"/>
    </source>
</evidence>
<dbReference type="InterPro" id="IPR017395">
    <property type="entry name" value="Chlorophyllase-like"/>
</dbReference>
<dbReference type="PANTHER" id="PTHR33428:SF14">
    <property type="entry name" value="CARBOXYLESTERASE TYPE B DOMAIN-CONTAINING PROTEIN"/>
    <property type="match status" value="1"/>
</dbReference>
<reference evidence="1" key="1">
    <citation type="submission" date="2021-05" db="EMBL/GenBank/DDBJ databases">
        <title>The genome of the haptophyte Pavlova lutheri (Diacronema luteri, Pavlovales) - a model for lipid biosynthesis in eukaryotic algae.</title>
        <authorList>
            <person name="Hulatt C.J."/>
            <person name="Posewitz M.C."/>
        </authorList>
    </citation>
    <scope>NUCLEOTIDE SEQUENCE</scope>
    <source>
        <strain evidence="1">NIVA-4/92</strain>
    </source>
</reference>
<dbReference type="Proteomes" id="UP000751190">
    <property type="component" value="Unassembled WGS sequence"/>
</dbReference>
<dbReference type="SUPFAM" id="SSF53474">
    <property type="entry name" value="alpha/beta-Hydrolases"/>
    <property type="match status" value="1"/>
</dbReference>
<proteinExistence type="predicted"/>
<dbReference type="InterPro" id="IPR029058">
    <property type="entry name" value="AB_hydrolase_fold"/>
</dbReference>
<dbReference type="EMBL" id="JAGTXO010000010">
    <property type="protein sequence ID" value="KAG8465337.1"/>
    <property type="molecule type" value="Genomic_DNA"/>
</dbReference>
<dbReference type="OrthoDB" id="2093222at2759"/>
<evidence type="ECO:0000313" key="1">
    <source>
        <dbReference type="EMBL" id="KAG8465337.1"/>
    </source>
</evidence>
<evidence type="ECO:0000313" key="2">
    <source>
        <dbReference type="Proteomes" id="UP000751190"/>
    </source>
</evidence>
<dbReference type="Pfam" id="PF07224">
    <property type="entry name" value="Chlorophyllase"/>
    <property type="match status" value="1"/>
</dbReference>
<dbReference type="PANTHER" id="PTHR33428">
    <property type="entry name" value="CHLOROPHYLLASE-2, CHLOROPLASTIC"/>
    <property type="match status" value="1"/>
</dbReference>
<name>A0A8J6C8E7_DIALT</name>
<dbReference type="GO" id="GO:0015996">
    <property type="term" value="P:chlorophyll catabolic process"/>
    <property type="evidence" value="ECO:0007669"/>
    <property type="project" value="TreeGrafter"/>
</dbReference>
<organism evidence="1 2">
    <name type="scientific">Diacronema lutheri</name>
    <name type="common">Unicellular marine alga</name>
    <name type="synonym">Monochrysis lutheri</name>
    <dbReference type="NCBI Taxonomy" id="2081491"/>
    <lineage>
        <taxon>Eukaryota</taxon>
        <taxon>Haptista</taxon>
        <taxon>Haptophyta</taxon>
        <taxon>Pavlovophyceae</taxon>
        <taxon>Pavlovales</taxon>
        <taxon>Pavlovaceae</taxon>
        <taxon>Diacronema</taxon>
    </lineage>
</organism>
<dbReference type="AlphaFoldDB" id="A0A8J6C8E7"/>
<accession>A0A8J6C8E7</accession>
<sequence length="311" mass="31294">MGALSLPERRLAAQGAAAWLCARAAAPVARAAAASFASPASAPVALALVMTGFLIPPAQYASYARLLDELGVRPVVIADGSTLREPVSLELGADRALAAVEREAARLGVPSSTPLVLVGHSRGGKGCAIAASRSARAVGAMVLLDPVDATPFEPGSALPALRATRAPALVLGSGVGSSDCAPPGANFAAFYAALAPGTPRLLGVLARAGHTQFLDDRPGLFLDVCSAGADSDRAVGDVARTAMAVWCTRHVPDVAERLRAPRGAGLPAQNEDCGGVVAGWRLPAGAVAAGAEVASTLQAVRFGTSVDWRAS</sequence>